<dbReference type="RefSeq" id="WP_326760613.1">
    <property type="nucleotide sequence ID" value="NZ_CP109135.1"/>
</dbReference>
<dbReference type="InterPro" id="IPR036890">
    <property type="entry name" value="HATPase_C_sf"/>
</dbReference>
<feature type="domain" description="Histidine kinase/HSP90-like ATPase" evidence="2">
    <location>
        <begin position="16"/>
        <end position="127"/>
    </location>
</feature>
<gene>
    <name evidence="3" type="ORF">OHB35_32300</name>
</gene>
<accession>A0ABZ1HKA8</accession>
<keyword evidence="4" id="KW-1185">Reference proteome</keyword>
<evidence type="ECO:0000313" key="3">
    <source>
        <dbReference type="EMBL" id="WSD17539.1"/>
    </source>
</evidence>
<reference evidence="3 4" key="1">
    <citation type="submission" date="2022-10" db="EMBL/GenBank/DDBJ databases">
        <title>The complete genomes of actinobacterial strains from the NBC collection.</title>
        <authorList>
            <person name="Joergensen T.S."/>
            <person name="Alvarez Arevalo M."/>
            <person name="Sterndorff E.B."/>
            <person name="Faurdal D."/>
            <person name="Vuksanovic O."/>
            <person name="Mourched A.-S."/>
            <person name="Charusanti P."/>
            <person name="Shaw S."/>
            <person name="Blin K."/>
            <person name="Weber T."/>
        </authorList>
    </citation>
    <scope>NUCLEOTIDE SEQUENCE [LARGE SCALE GENOMIC DNA]</scope>
    <source>
        <strain evidence="3 4">NBC 01752</strain>
    </source>
</reference>
<organism evidence="3 4">
    <name type="scientific">Streptomyces phaeochromogenes</name>
    <dbReference type="NCBI Taxonomy" id="1923"/>
    <lineage>
        <taxon>Bacteria</taxon>
        <taxon>Bacillati</taxon>
        <taxon>Actinomycetota</taxon>
        <taxon>Actinomycetes</taxon>
        <taxon>Kitasatosporales</taxon>
        <taxon>Streptomycetaceae</taxon>
        <taxon>Streptomyces</taxon>
        <taxon>Streptomyces phaeochromogenes group</taxon>
    </lineage>
</organism>
<keyword evidence="3" id="KW-0547">Nucleotide-binding</keyword>
<dbReference type="Pfam" id="PF13581">
    <property type="entry name" value="HATPase_c_2"/>
    <property type="match status" value="1"/>
</dbReference>
<dbReference type="PANTHER" id="PTHR35526:SF3">
    <property type="entry name" value="ANTI-SIGMA-F FACTOR RSBW"/>
    <property type="match status" value="1"/>
</dbReference>
<evidence type="ECO:0000259" key="2">
    <source>
        <dbReference type="Pfam" id="PF13581"/>
    </source>
</evidence>
<dbReference type="GO" id="GO:0005524">
    <property type="term" value="F:ATP binding"/>
    <property type="evidence" value="ECO:0007669"/>
    <property type="project" value="UniProtKB-KW"/>
</dbReference>
<dbReference type="InterPro" id="IPR003594">
    <property type="entry name" value="HATPase_dom"/>
</dbReference>
<dbReference type="EMBL" id="CP109135">
    <property type="protein sequence ID" value="WSD17539.1"/>
    <property type="molecule type" value="Genomic_DNA"/>
</dbReference>
<protein>
    <submittedName>
        <fullName evidence="3">ATP-binding protein</fullName>
    </submittedName>
</protein>
<dbReference type="Gene3D" id="3.30.565.10">
    <property type="entry name" value="Histidine kinase-like ATPase, C-terminal domain"/>
    <property type="match status" value="1"/>
</dbReference>
<dbReference type="InterPro" id="IPR050267">
    <property type="entry name" value="Anti-sigma-factor_SerPK"/>
</dbReference>
<dbReference type="CDD" id="cd16936">
    <property type="entry name" value="HATPase_RsbW-like"/>
    <property type="match status" value="1"/>
</dbReference>
<evidence type="ECO:0000313" key="4">
    <source>
        <dbReference type="Proteomes" id="UP001340816"/>
    </source>
</evidence>
<proteinExistence type="predicted"/>
<keyword evidence="1" id="KW-0808">Transferase</keyword>
<dbReference type="SUPFAM" id="SSF55874">
    <property type="entry name" value="ATPase domain of HSP90 chaperone/DNA topoisomerase II/histidine kinase"/>
    <property type="match status" value="1"/>
</dbReference>
<dbReference type="Proteomes" id="UP001340816">
    <property type="component" value="Chromosome"/>
</dbReference>
<sequence>MDCTAGLLRKPWDLTFVAEPEEVSGLRRILRLHLELWGLHEVTDAAQLCVSELVSNVIRHVGLGTPTTLVVSMNGTHLRIEVHDPDTRALPTLLDAGSEAEAGRGVAIIDAVADRWGVQLSPDRKVTWCELATGLDSMNGHRGGDRVTRVETMLRMSRIGADRLPRSASSRILTVAVAEEAAIDMIADLLHWLRAHGCDVEDALDRAQTHYEAEVAEGADLPV</sequence>
<name>A0ABZ1HKA8_STRPH</name>
<evidence type="ECO:0000256" key="1">
    <source>
        <dbReference type="ARBA" id="ARBA00022527"/>
    </source>
</evidence>
<dbReference type="PANTHER" id="PTHR35526">
    <property type="entry name" value="ANTI-SIGMA-F FACTOR RSBW-RELATED"/>
    <property type="match status" value="1"/>
</dbReference>
<keyword evidence="3" id="KW-0067">ATP-binding</keyword>
<keyword evidence="1" id="KW-0723">Serine/threonine-protein kinase</keyword>
<keyword evidence="1" id="KW-0418">Kinase</keyword>